<dbReference type="InterPro" id="IPR051767">
    <property type="entry name" value="Nucleoporin_NUP42"/>
</dbReference>
<keyword evidence="3" id="KW-0862">Zinc</keyword>
<evidence type="ECO:0000256" key="4">
    <source>
        <dbReference type="SAM" id="MobiDB-lite"/>
    </source>
</evidence>
<evidence type="ECO:0000313" key="7">
    <source>
        <dbReference type="Proteomes" id="UP000313359"/>
    </source>
</evidence>
<dbReference type="EMBL" id="ML122269">
    <property type="protein sequence ID" value="RPD59665.1"/>
    <property type="molecule type" value="Genomic_DNA"/>
</dbReference>
<reference evidence="6" key="1">
    <citation type="journal article" date="2018" name="Genome Biol. Evol.">
        <title>Genomics and development of Lentinus tigrinus, a white-rot wood-decaying mushroom with dimorphic fruiting bodies.</title>
        <authorList>
            <person name="Wu B."/>
            <person name="Xu Z."/>
            <person name="Knudson A."/>
            <person name="Carlson A."/>
            <person name="Chen N."/>
            <person name="Kovaka S."/>
            <person name="LaButti K."/>
            <person name="Lipzen A."/>
            <person name="Pennachio C."/>
            <person name="Riley R."/>
            <person name="Schakwitz W."/>
            <person name="Umezawa K."/>
            <person name="Ohm R.A."/>
            <person name="Grigoriev I.V."/>
            <person name="Nagy L.G."/>
            <person name="Gibbons J."/>
            <person name="Hibbett D."/>
        </authorList>
    </citation>
    <scope>NUCLEOTIDE SEQUENCE [LARGE SCALE GENOMIC DNA]</scope>
    <source>
        <strain evidence="6">ALCF2SS1-6</strain>
    </source>
</reference>
<dbReference type="PANTHER" id="PTHR46527">
    <property type="entry name" value="NUCLEOPORIN-LIKE PROTEIN 2"/>
    <property type="match status" value="1"/>
</dbReference>
<accession>A0A5C2S732</accession>
<keyword evidence="3" id="KW-0479">Metal-binding</keyword>
<evidence type="ECO:0000256" key="2">
    <source>
        <dbReference type="ARBA" id="ARBA00023242"/>
    </source>
</evidence>
<keyword evidence="3" id="KW-0863">Zinc-finger</keyword>
<name>A0A5C2S732_9APHY</name>
<feature type="compositionally biased region" description="Polar residues" evidence="4">
    <location>
        <begin position="239"/>
        <end position="259"/>
    </location>
</feature>
<dbReference type="SMART" id="SM00356">
    <property type="entry name" value="ZnF_C3H1"/>
    <property type="match status" value="1"/>
</dbReference>
<keyword evidence="7" id="KW-1185">Reference proteome</keyword>
<evidence type="ECO:0000256" key="3">
    <source>
        <dbReference type="PROSITE-ProRule" id="PRU00723"/>
    </source>
</evidence>
<feature type="compositionally biased region" description="Polar residues" evidence="4">
    <location>
        <begin position="338"/>
        <end position="355"/>
    </location>
</feature>
<feature type="zinc finger region" description="C3H1-type" evidence="3">
    <location>
        <begin position="1"/>
        <end position="25"/>
    </location>
</feature>
<feature type="region of interest" description="Disordered" evidence="4">
    <location>
        <begin position="451"/>
        <end position="478"/>
    </location>
</feature>
<feature type="compositionally biased region" description="Basic and acidic residues" evidence="4">
    <location>
        <begin position="22"/>
        <end position="33"/>
    </location>
</feature>
<proteinExistence type="predicted"/>
<dbReference type="Proteomes" id="UP000313359">
    <property type="component" value="Unassembled WGS sequence"/>
</dbReference>
<dbReference type="Pfam" id="PF00642">
    <property type="entry name" value="zf-CCCH"/>
    <property type="match status" value="1"/>
</dbReference>
<keyword evidence="2" id="KW-0539">Nucleus</keyword>
<organism evidence="6 7">
    <name type="scientific">Lentinus tigrinus ALCF2SS1-6</name>
    <dbReference type="NCBI Taxonomy" id="1328759"/>
    <lineage>
        <taxon>Eukaryota</taxon>
        <taxon>Fungi</taxon>
        <taxon>Dikarya</taxon>
        <taxon>Basidiomycota</taxon>
        <taxon>Agaricomycotina</taxon>
        <taxon>Agaricomycetes</taxon>
        <taxon>Polyporales</taxon>
        <taxon>Polyporaceae</taxon>
        <taxon>Lentinus</taxon>
    </lineage>
</organism>
<feature type="compositionally biased region" description="Polar residues" evidence="4">
    <location>
        <begin position="34"/>
        <end position="44"/>
    </location>
</feature>
<evidence type="ECO:0000259" key="5">
    <source>
        <dbReference type="PROSITE" id="PS50103"/>
    </source>
</evidence>
<dbReference type="AlphaFoldDB" id="A0A5C2S732"/>
<feature type="region of interest" description="Disordered" evidence="4">
    <location>
        <begin position="22"/>
        <end position="47"/>
    </location>
</feature>
<dbReference type="OrthoDB" id="20729at2759"/>
<dbReference type="GO" id="GO:0005634">
    <property type="term" value="C:nucleus"/>
    <property type="evidence" value="ECO:0007669"/>
    <property type="project" value="UniProtKB-SubCell"/>
</dbReference>
<dbReference type="InterPro" id="IPR000571">
    <property type="entry name" value="Znf_CCCH"/>
</dbReference>
<protein>
    <recommendedName>
        <fullName evidence="5">C3H1-type domain-containing protein</fullName>
    </recommendedName>
</protein>
<feature type="domain" description="C3H1-type" evidence="5">
    <location>
        <begin position="1"/>
        <end position="25"/>
    </location>
</feature>
<sequence>MAVCQFFLKGYCSFGNSCRNEHPRSDHSSRESNGRQGPTNTSLNRGVASPVTAPIASADRVPFTCKSLMRDMEAERPMWCLSSYAPDHRICVIAHLDESPEELRVRATQARKQGTFEEYLKYEAEKLSAATAQFTSALSDIRGFYDIVSKSYRAQSSCASAATQTITWNAGPTNDSKPAFRQSAFGPWASGQPSVCRPLDGSTFWEAVATASAFVPSANRTFQKMPVSTALDTVDTIPPGTSTSTLGKASQSSFVSGQRSAHAENAVAPNPATTVVSRQPETATTSPTDRSRAAEATTAVDPPTSKTISTSLKPDLGGSPSRDPAQAGTSVAGEQRSPGRSSATMGPSDSCSCAQRPTRESAEDILRLNDPNMPSLLRVRWQQRVAGFNSTSVEHIVGKACTYFRLGHPEDEFVLTMDMDGDKLEVTDDILGRLRNGSVVTLERLQKLDAVDDSRNDPATDSPQGNCVPQPRCDGRSA</sequence>
<dbReference type="STRING" id="1328759.A0A5C2S732"/>
<evidence type="ECO:0000256" key="1">
    <source>
        <dbReference type="ARBA" id="ARBA00004123"/>
    </source>
</evidence>
<evidence type="ECO:0000313" key="6">
    <source>
        <dbReference type="EMBL" id="RPD59665.1"/>
    </source>
</evidence>
<gene>
    <name evidence="6" type="ORF">L227DRAFT_155154</name>
</gene>
<comment type="subcellular location">
    <subcellularLocation>
        <location evidence="1">Nucleus</location>
    </subcellularLocation>
</comment>
<feature type="compositionally biased region" description="Polar residues" evidence="4">
    <location>
        <begin position="271"/>
        <end position="288"/>
    </location>
</feature>
<dbReference type="GO" id="GO:0008270">
    <property type="term" value="F:zinc ion binding"/>
    <property type="evidence" value="ECO:0007669"/>
    <property type="project" value="UniProtKB-KW"/>
</dbReference>
<feature type="region of interest" description="Disordered" evidence="4">
    <location>
        <begin position="233"/>
        <end position="364"/>
    </location>
</feature>
<dbReference type="Gene3D" id="4.10.1000.10">
    <property type="entry name" value="Zinc finger, CCCH-type"/>
    <property type="match status" value="1"/>
</dbReference>
<dbReference type="PANTHER" id="PTHR46527:SF1">
    <property type="entry name" value="NUCLEOPORIN NUP42"/>
    <property type="match status" value="1"/>
</dbReference>
<dbReference type="PROSITE" id="PS50103">
    <property type="entry name" value="ZF_C3H1"/>
    <property type="match status" value="1"/>
</dbReference>